<dbReference type="OrthoDB" id="676351at2759"/>
<feature type="domain" description="F-box" evidence="1">
    <location>
        <begin position="36"/>
        <end position="85"/>
    </location>
</feature>
<dbReference type="PANTHER" id="PTHR34709:SF62">
    <property type="entry name" value="OS12G0545400 PROTEIN"/>
    <property type="match status" value="1"/>
</dbReference>
<dbReference type="EMBL" id="LWDX02034935">
    <property type="protein sequence ID" value="OEL26308.1"/>
    <property type="molecule type" value="Genomic_DNA"/>
</dbReference>
<dbReference type="SUPFAM" id="SSF52047">
    <property type="entry name" value="RNI-like"/>
    <property type="match status" value="1"/>
</dbReference>
<dbReference type="PANTHER" id="PTHR34709">
    <property type="entry name" value="OS10G0396666 PROTEIN"/>
    <property type="match status" value="1"/>
</dbReference>
<dbReference type="InterPro" id="IPR036047">
    <property type="entry name" value="F-box-like_dom_sf"/>
</dbReference>
<evidence type="ECO:0000313" key="3">
    <source>
        <dbReference type="Proteomes" id="UP000095767"/>
    </source>
</evidence>
<comment type="caution">
    <text evidence="2">The sequence shown here is derived from an EMBL/GenBank/DDBJ whole genome shotgun (WGS) entry which is preliminary data.</text>
</comment>
<organism evidence="2 3">
    <name type="scientific">Dichanthelium oligosanthes</name>
    <dbReference type="NCBI Taxonomy" id="888268"/>
    <lineage>
        <taxon>Eukaryota</taxon>
        <taxon>Viridiplantae</taxon>
        <taxon>Streptophyta</taxon>
        <taxon>Embryophyta</taxon>
        <taxon>Tracheophyta</taxon>
        <taxon>Spermatophyta</taxon>
        <taxon>Magnoliopsida</taxon>
        <taxon>Liliopsida</taxon>
        <taxon>Poales</taxon>
        <taxon>Poaceae</taxon>
        <taxon>PACMAD clade</taxon>
        <taxon>Panicoideae</taxon>
        <taxon>Panicodae</taxon>
        <taxon>Paniceae</taxon>
        <taxon>Dichantheliinae</taxon>
        <taxon>Dichanthelium</taxon>
    </lineage>
</organism>
<gene>
    <name evidence="2" type="ORF">BAE44_0012677</name>
</gene>
<accession>A0A1E5VMF3</accession>
<proteinExistence type="predicted"/>
<dbReference type="AlphaFoldDB" id="A0A1E5VMF3"/>
<dbReference type="InterPro" id="IPR001810">
    <property type="entry name" value="F-box_dom"/>
</dbReference>
<reference evidence="2 3" key="1">
    <citation type="submission" date="2016-09" db="EMBL/GenBank/DDBJ databases">
        <title>The draft genome of Dichanthelium oligosanthes: A C3 panicoid grass species.</title>
        <authorList>
            <person name="Studer A.J."/>
            <person name="Schnable J.C."/>
            <person name="Brutnell T.P."/>
        </authorList>
    </citation>
    <scope>NUCLEOTIDE SEQUENCE [LARGE SCALE GENOMIC DNA]</scope>
    <source>
        <strain evidence="3">cv. Kellogg 1175</strain>
        <tissue evidence="2">Leaf</tissue>
    </source>
</reference>
<dbReference type="InterPro" id="IPR055312">
    <property type="entry name" value="FBL15-like"/>
</dbReference>
<evidence type="ECO:0000259" key="1">
    <source>
        <dbReference type="PROSITE" id="PS50181"/>
    </source>
</evidence>
<dbReference type="SUPFAM" id="SSF81383">
    <property type="entry name" value="F-box domain"/>
    <property type="match status" value="1"/>
</dbReference>
<name>A0A1E5VMF3_9POAL</name>
<sequence length="461" mass="51903">MAARVACGDCHRHHSACCRAGLLRRSTRIRRRADGTDYISALPDEMLLQVLTRLGCARAAAYTSLLSRRWRGLWTHLPELIFHRIGPEPLRAALAQVARPAGSLKILFPRHHRLSSAVILELLHAIASLAPAELHAYIWEDLSSRGNADTIELPRFERTTSITLEFDPRLPQWLKLLVPDEGFMALESLSLCSCHIDLGDLLPRLPRLCKLRIANWQFDSVTVYSPSLEELDLFTPVQLRRIDISAPVLKTLKFSASQSFDNGFTLTFSAPLLDNLSWKYNCQSTSDRFGVMWFMWTLILKSLGGMHCPPDNILFMCIAARDNLGDVARSFEQEISRIPVRNFSGLRLELSTKGHVYGAMVVKACSVNCPCDQPDNWRSQNISLTYLKEVYIKGFKGEEHEVGLLKVLLRCAAMLETVTITFSRNVPQSCSAYMELPGILKAHPSVKFKIYLCCGDQVLFG</sequence>
<dbReference type="PROSITE" id="PS50181">
    <property type="entry name" value="FBOX"/>
    <property type="match status" value="1"/>
</dbReference>
<evidence type="ECO:0000313" key="2">
    <source>
        <dbReference type="EMBL" id="OEL26308.1"/>
    </source>
</evidence>
<dbReference type="Proteomes" id="UP000095767">
    <property type="component" value="Unassembled WGS sequence"/>
</dbReference>
<protein>
    <recommendedName>
        <fullName evidence="1">F-box domain-containing protein</fullName>
    </recommendedName>
</protein>
<keyword evidence="3" id="KW-1185">Reference proteome</keyword>